<dbReference type="PANTHER" id="PTHR37299:SF1">
    <property type="entry name" value="STAGE 0 SPORULATION PROTEIN A HOMOLOG"/>
    <property type="match status" value="1"/>
</dbReference>
<evidence type="ECO:0000259" key="2">
    <source>
        <dbReference type="PROSITE" id="PS50110"/>
    </source>
</evidence>
<feature type="domain" description="HTH LytTR-type" evidence="3">
    <location>
        <begin position="142"/>
        <end position="244"/>
    </location>
</feature>
<evidence type="ECO:0000313" key="4">
    <source>
        <dbReference type="EMBL" id="CAG5077068.1"/>
    </source>
</evidence>
<dbReference type="InterPro" id="IPR007492">
    <property type="entry name" value="LytTR_DNA-bd_dom"/>
</dbReference>
<evidence type="ECO:0000256" key="1">
    <source>
        <dbReference type="PROSITE-ProRule" id="PRU00169"/>
    </source>
</evidence>
<dbReference type="AlphaFoldDB" id="A0A916JKK4"/>
<dbReference type="EMBL" id="OU015584">
    <property type="protein sequence ID" value="CAG5077068.1"/>
    <property type="molecule type" value="Genomic_DNA"/>
</dbReference>
<dbReference type="GO" id="GO:0000156">
    <property type="term" value="F:phosphorelay response regulator activity"/>
    <property type="evidence" value="ECO:0007669"/>
    <property type="project" value="InterPro"/>
</dbReference>
<dbReference type="Gene3D" id="2.40.50.1020">
    <property type="entry name" value="LytTr DNA-binding domain"/>
    <property type="match status" value="1"/>
</dbReference>
<keyword evidence="1" id="KW-0597">Phosphoprotein</keyword>
<keyword evidence="5" id="KW-1185">Reference proteome</keyword>
<dbReference type="GO" id="GO:0003677">
    <property type="term" value="F:DNA binding"/>
    <property type="evidence" value="ECO:0007669"/>
    <property type="project" value="InterPro"/>
</dbReference>
<dbReference type="Proteomes" id="UP000683507">
    <property type="component" value="Chromosome"/>
</dbReference>
<dbReference type="PROSITE" id="PS50110">
    <property type="entry name" value="RESPONSE_REGULATORY"/>
    <property type="match status" value="1"/>
</dbReference>
<dbReference type="RefSeq" id="WP_258540521.1">
    <property type="nucleotide sequence ID" value="NZ_OU015584.1"/>
</dbReference>
<dbReference type="Gene3D" id="3.40.50.2300">
    <property type="match status" value="1"/>
</dbReference>
<dbReference type="Pfam" id="PF00072">
    <property type="entry name" value="Response_reg"/>
    <property type="match status" value="1"/>
</dbReference>
<dbReference type="SUPFAM" id="SSF52172">
    <property type="entry name" value="CheY-like"/>
    <property type="match status" value="1"/>
</dbReference>
<evidence type="ECO:0000259" key="3">
    <source>
        <dbReference type="PROSITE" id="PS50930"/>
    </source>
</evidence>
<proteinExistence type="predicted"/>
<gene>
    <name evidence="4" type="primary">btsR_1</name>
    <name evidence="4" type="ORF">CRYO30217_00282</name>
</gene>
<dbReference type="PANTHER" id="PTHR37299">
    <property type="entry name" value="TRANSCRIPTIONAL REGULATOR-RELATED"/>
    <property type="match status" value="1"/>
</dbReference>
<sequence length="248" mass="28522">MALKILIVEDEVNGQITLKNIIMQFSSEQHEVAIADGVQDALRVTATFRPDLVFLDVHLSDGTGFNYLEKLDAIPFNLVFVTAFDHYAQRAIKFAALDYILKPFEPDEIVSSIEKAEQHLADKNLKEKIDFLFQQQEKNDKIILPTQDGFEIYSLEDIAYVMSENNYSIFKTRNGKELIVTKTLKYFENLLTNSSFIRTHQRYLVNVNFITKYIKGEGGFVIVLDQELPVSRRKKEALLTALSNKFLQ</sequence>
<dbReference type="SMART" id="SM00850">
    <property type="entry name" value="LytTR"/>
    <property type="match status" value="1"/>
</dbReference>
<dbReference type="InterPro" id="IPR046947">
    <property type="entry name" value="LytR-like"/>
</dbReference>
<dbReference type="InterPro" id="IPR011006">
    <property type="entry name" value="CheY-like_superfamily"/>
</dbReference>
<evidence type="ECO:0000313" key="5">
    <source>
        <dbReference type="Proteomes" id="UP000683507"/>
    </source>
</evidence>
<dbReference type="SMART" id="SM00448">
    <property type="entry name" value="REC"/>
    <property type="match status" value="1"/>
</dbReference>
<reference evidence="4" key="1">
    <citation type="submission" date="2021-04" db="EMBL/GenBank/DDBJ databases">
        <authorList>
            <person name="Rodrigo-Torres L."/>
            <person name="Arahal R. D."/>
            <person name="Lucena T."/>
        </authorList>
    </citation>
    <scope>NUCLEOTIDE SEQUENCE</scope>
    <source>
        <strain evidence="4">AS29M-1</strain>
    </source>
</reference>
<dbReference type="InterPro" id="IPR001789">
    <property type="entry name" value="Sig_transdc_resp-reg_receiver"/>
</dbReference>
<dbReference type="PROSITE" id="PS50930">
    <property type="entry name" value="HTH_LYTTR"/>
    <property type="match status" value="1"/>
</dbReference>
<organism evidence="4 5">
    <name type="scientific">Parvicella tangerina</name>
    <dbReference type="NCBI Taxonomy" id="2829795"/>
    <lineage>
        <taxon>Bacteria</taxon>
        <taxon>Pseudomonadati</taxon>
        <taxon>Bacteroidota</taxon>
        <taxon>Flavobacteriia</taxon>
        <taxon>Flavobacteriales</taxon>
        <taxon>Parvicellaceae</taxon>
        <taxon>Parvicella</taxon>
    </lineage>
</organism>
<protein>
    <submittedName>
        <fullName evidence="4">Transcriptional regulatory protein BtsR</fullName>
    </submittedName>
</protein>
<accession>A0A916JKK4</accession>
<feature type="domain" description="Response regulatory" evidence="2">
    <location>
        <begin position="4"/>
        <end position="117"/>
    </location>
</feature>
<dbReference type="Pfam" id="PF04397">
    <property type="entry name" value="LytTR"/>
    <property type="match status" value="1"/>
</dbReference>
<dbReference type="KEGG" id="ptan:CRYO30217_00282"/>
<name>A0A916JKK4_9FLAO</name>
<feature type="modified residue" description="4-aspartylphosphate" evidence="1">
    <location>
        <position position="56"/>
    </location>
</feature>